<proteinExistence type="predicted"/>
<comment type="caution">
    <text evidence="1">The sequence shown here is derived from an EMBL/GenBank/DDBJ whole genome shotgun (WGS) entry which is preliminary data.</text>
</comment>
<feature type="non-terminal residue" evidence="1">
    <location>
        <position position="155"/>
    </location>
</feature>
<name>A0A0F9CXM6_9ZZZZ</name>
<accession>A0A0F9CXM6</accession>
<organism evidence="1">
    <name type="scientific">marine sediment metagenome</name>
    <dbReference type="NCBI Taxonomy" id="412755"/>
    <lineage>
        <taxon>unclassified sequences</taxon>
        <taxon>metagenomes</taxon>
        <taxon>ecological metagenomes</taxon>
    </lineage>
</organism>
<evidence type="ECO:0000313" key="1">
    <source>
        <dbReference type="EMBL" id="KKL54014.1"/>
    </source>
</evidence>
<gene>
    <name evidence="1" type="ORF">LCGC14_2269630</name>
</gene>
<reference evidence="1" key="1">
    <citation type="journal article" date="2015" name="Nature">
        <title>Complex archaea that bridge the gap between prokaryotes and eukaryotes.</title>
        <authorList>
            <person name="Spang A."/>
            <person name="Saw J.H."/>
            <person name="Jorgensen S.L."/>
            <person name="Zaremba-Niedzwiedzka K."/>
            <person name="Martijn J."/>
            <person name="Lind A.E."/>
            <person name="van Eijk R."/>
            <person name="Schleper C."/>
            <person name="Guy L."/>
            <person name="Ettema T.J."/>
        </authorList>
    </citation>
    <scope>NUCLEOTIDE SEQUENCE</scope>
</reference>
<dbReference type="EMBL" id="LAZR01031348">
    <property type="protein sequence ID" value="KKL54014.1"/>
    <property type="molecule type" value="Genomic_DNA"/>
</dbReference>
<dbReference type="AlphaFoldDB" id="A0A0F9CXM6"/>
<protein>
    <submittedName>
        <fullName evidence="1">Uncharacterized protein</fullName>
    </submittedName>
</protein>
<sequence>MASYYITGSVTATPALLGAAVFNAANRYTPSDRKEVLGYRPSFPLLVQSVSVETEGDISGAQVPNNGHFLMAATFVAGPGVLFDSGAKPGSVGTKVIDGPTTTYVFREPLETEVVWHVEITLDSDIVEHGFYRWDGEVWKAYQTWPQRALRGQRA</sequence>